<dbReference type="GO" id="GO:0005886">
    <property type="term" value="C:plasma membrane"/>
    <property type="evidence" value="ECO:0007669"/>
    <property type="project" value="UniProtKB-SubCell"/>
</dbReference>
<keyword evidence="3 6" id="KW-0812">Transmembrane</keyword>
<dbReference type="STRING" id="326298.Suden_1261"/>
<evidence type="ECO:0000256" key="4">
    <source>
        <dbReference type="ARBA" id="ARBA00022989"/>
    </source>
</evidence>
<evidence type="ECO:0000313" key="8">
    <source>
        <dbReference type="EMBL" id="ABB44539.1"/>
    </source>
</evidence>
<name>Q30R42_SULDN</name>
<evidence type="ECO:0000256" key="2">
    <source>
        <dbReference type="ARBA" id="ARBA00022475"/>
    </source>
</evidence>
<evidence type="ECO:0000256" key="6">
    <source>
        <dbReference type="SAM" id="Phobius"/>
    </source>
</evidence>
<keyword evidence="2" id="KW-1003">Cell membrane</keyword>
<protein>
    <recommendedName>
        <fullName evidence="7">DUF3817 domain-containing protein</fullName>
    </recommendedName>
</protein>
<evidence type="ECO:0000256" key="5">
    <source>
        <dbReference type="ARBA" id="ARBA00023136"/>
    </source>
</evidence>
<dbReference type="AlphaFoldDB" id="Q30R42"/>
<evidence type="ECO:0000259" key="7">
    <source>
        <dbReference type="Pfam" id="PF12823"/>
    </source>
</evidence>
<evidence type="ECO:0000256" key="3">
    <source>
        <dbReference type="ARBA" id="ARBA00022692"/>
    </source>
</evidence>
<comment type="subcellular location">
    <subcellularLocation>
        <location evidence="1">Cell membrane</location>
        <topology evidence="1">Multi-pass membrane protein</topology>
    </subcellularLocation>
</comment>
<keyword evidence="4 6" id="KW-1133">Transmembrane helix</keyword>
<dbReference type="OrthoDB" id="1121311at2"/>
<accession>Q30R42</accession>
<dbReference type="Pfam" id="PF12823">
    <property type="entry name" value="DUF3817"/>
    <property type="match status" value="1"/>
</dbReference>
<dbReference type="PANTHER" id="PTHR40077:SF1">
    <property type="entry name" value="MEMBRANE PROTEIN"/>
    <property type="match status" value="1"/>
</dbReference>
<dbReference type="eggNOG" id="COG2814">
    <property type="taxonomic scope" value="Bacteria"/>
</dbReference>
<evidence type="ECO:0000256" key="1">
    <source>
        <dbReference type="ARBA" id="ARBA00004651"/>
    </source>
</evidence>
<feature type="transmembrane region" description="Helical" evidence="6">
    <location>
        <begin position="12"/>
        <end position="32"/>
    </location>
</feature>
<evidence type="ECO:0000313" key="9">
    <source>
        <dbReference type="Proteomes" id="UP000002714"/>
    </source>
</evidence>
<sequence length="96" mass="11167">MKNKSVVRFGQINTIEGYSYLVLVFIAMPMKYIFGIPVAVKVVGMIHGILFIIFCLLLIKAWQETKWSHKENLIFFIASLIPFGTFFTKNRIKTYE</sequence>
<proteinExistence type="predicted"/>
<dbReference type="HOGENOM" id="CLU_120964_3_3_7"/>
<dbReference type="NCBIfam" id="TIGR03954">
    <property type="entry name" value="integ_memb_HG"/>
    <property type="match status" value="1"/>
</dbReference>
<dbReference type="Proteomes" id="UP000002714">
    <property type="component" value="Chromosome"/>
</dbReference>
<dbReference type="KEGG" id="tdn:Suden_1261"/>
<gene>
    <name evidence="8" type="ordered locus">Suden_1261</name>
</gene>
<feature type="domain" description="DUF3817" evidence="7">
    <location>
        <begin position="8"/>
        <end position="93"/>
    </location>
</feature>
<reference evidence="8 9" key="1">
    <citation type="journal article" date="2008" name="Appl. Environ. Microbiol.">
        <title>Genome of the epsilonproteobacterial chemolithoautotroph Sulfurimonas denitrificans.</title>
        <authorList>
            <person name="Sievert S.M."/>
            <person name="Scott K.M."/>
            <person name="Klotz M.G."/>
            <person name="Chain P.S.G."/>
            <person name="Hauser L.J."/>
            <person name="Hemp J."/>
            <person name="Huegler M."/>
            <person name="Land M."/>
            <person name="Lapidus A."/>
            <person name="Larimer F.W."/>
            <person name="Lucas S."/>
            <person name="Malfatti S.A."/>
            <person name="Meyer F."/>
            <person name="Paulsen I.T."/>
            <person name="Ren Q."/>
            <person name="Simon J."/>
            <person name="Bailey K."/>
            <person name="Diaz E."/>
            <person name="Fitzpatrick K.A."/>
            <person name="Glover B."/>
            <person name="Gwatney N."/>
            <person name="Korajkic A."/>
            <person name="Long A."/>
            <person name="Mobberley J.M."/>
            <person name="Pantry S.N."/>
            <person name="Pazder G."/>
            <person name="Peterson S."/>
            <person name="Quintanilla J.D."/>
            <person name="Sprinkle R."/>
            <person name="Stephens J."/>
            <person name="Thomas P."/>
            <person name="Vaughn R."/>
            <person name="Weber M.J."/>
            <person name="Wooten L.L."/>
        </authorList>
    </citation>
    <scope>NUCLEOTIDE SEQUENCE [LARGE SCALE GENOMIC DNA]</scope>
    <source>
        <strain evidence="9">ATCC 33889 / DSM 1251</strain>
    </source>
</reference>
<organism evidence="8 9">
    <name type="scientific">Sulfurimonas denitrificans (strain ATCC 33889 / DSM 1251)</name>
    <name type="common">Thiomicrospira denitrificans (strain ATCC 33889 / DSM 1251)</name>
    <dbReference type="NCBI Taxonomy" id="326298"/>
    <lineage>
        <taxon>Bacteria</taxon>
        <taxon>Pseudomonadati</taxon>
        <taxon>Campylobacterota</taxon>
        <taxon>Epsilonproteobacteria</taxon>
        <taxon>Campylobacterales</taxon>
        <taxon>Sulfurimonadaceae</taxon>
        <taxon>Sulfurimonas</taxon>
    </lineage>
</organism>
<dbReference type="InterPro" id="IPR023845">
    <property type="entry name" value="DUF3817_TM"/>
</dbReference>
<keyword evidence="9" id="KW-1185">Reference proteome</keyword>
<dbReference type="PANTHER" id="PTHR40077">
    <property type="entry name" value="MEMBRANE PROTEIN-RELATED"/>
    <property type="match status" value="1"/>
</dbReference>
<dbReference type="RefSeq" id="WP_011372891.1">
    <property type="nucleotide sequence ID" value="NC_007575.1"/>
</dbReference>
<dbReference type="EMBL" id="CP000153">
    <property type="protein sequence ID" value="ABB44539.1"/>
    <property type="molecule type" value="Genomic_DNA"/>
</dbReference>
<keyword evidence="5 6" id="KW-0472">Membrane</keyword>
<feature type="transmembrane region" description="Helical" evidence="6">
    <location>
        <begin position="38"/>
        <end position="59"/>
    </location>
</feature>